<evidence type="ECO:0000256" key="5">
    <source>
        <dbReference type="ARBA" id="ARBA00022840"/>
    </source>
</evidence>
<sequence>MAESLLDDIRLLRQILERSGIRQFSERLVQLTSGTDQSHEFLLRKCWELCQHDSIQLLGGNPNYVLYGKLRKLESKWNGTRSYKRLKRASPGGINQLLSPQGPFSVVFSTILMPLLKGIKLLCTAECSKAFHRAIYCYSTVVSSMFTGAYGPEFYEDIDSDDLRRMVSFFRHLLSVILDTQIDRVYVNGDIPVRTTFAWSRSIVHVANIIHGSRPQLIEGFQEDLVADFLDVLRERYGTTVSLFRRSLKTLQLVGAIMDTTKPAVVVNDNSVRVLSILISEFCYNTRVDRSVTLDNNCDLLSSSAWFTSAIYPPSGYLLNQFCLRIASYLLERSLRPLAAVVGNLGILSHHLALWQAYSYLAIGYCNLHYKGNFVKHALGNDDGYHSNALLDLLDYGRNSPNYRITTSQMTVLRSLRLMQEVVTYLIHDAANTPKRSLISKHGNQVSNETRIKYLTLTSRILLVWHLYYYRRFIQQVGVHAHDCDYYTTFFRMATVALNRYRLHIPTETADILISIVVISLDVIKRSHDRPRLIQVVLHALLRPPLSTSKHFSMSQTAVQTNHRPESQDSSYITTPTTDSITRDVLLRVDPYSYSCVNRIVQGYIKATNRPYDIMKTIYANLQSRGYKIDSIIHLGHSAMARLLGHFGKYDRLRKSTIWNGGTSPQSSCSPETPSRPKVGSYAFTKCFPINLTDESSVVMVCLASEAAIRLLLRHDSMEKADVALSFIFFNSLALLLLMAQDRISSNNDPWRRYSTTSLILETYTHVQVIEICPSMRSSIRAPLLSVMHLCDSIVEVLLYRLLDPSSHKVDSAQSTLSTSTPKGKVLDTSSTDNVTCSTTKLASLSNKETLLILASLRSVVSSPIKEAIHVINTLCLLVRHNSGQGPLRPSISETHNQSRSQGSTAVSESQATWLIDHTATRNDATSGKVITPGKNSCHNQRSVVIEKLLVHAMTRYLASVAVNFKRLMMNPKTATTPRASLFSDMFKAVTVFIKSCTQCDISYNAIQVLPHMLNLWNILRSDPGMESYNMVAHCMASESLNRRLHAVAHTIPLLTDPNSLFALRRTQISKIRSAHSIVDSGGHECAPVIMGHNGSNTSVFSRNTYTNGTTDSSENASIKHVSGTRRGSTTSIHSSPMANHRKERIPYTRYISLYTAKLPHFCFHCRVPLVATRLRHSYYVICDRCHLASPLVCDGQVDLHNRSLDLFVSTQVPMTSRHIVGTTLPLGSQHTCDIDGVTLDHDLIATLLESQLGFLRNDVSHDLRSYISMDLSNIWAQWLCSTIDQRALDIAGRLEALGPTCILWLQNKSKVYRCLSPFTKMANNIGFFNSRFMDNMAIMADTSTDVDHMRRHYLCDLVSISLGCSRSLDSESDCIHFWNTSLVLTANLSTTTLSQIFTQMLQEIIDSEFRPPEPLICAVNRPTESGAVARDMLYFPSQKFGRAWLALSQLCNILSIPVSRLAISGLCLTPVRLMMTTRSKLTPVQNLTKSMLDLVMHPLVIDRLEELHEGTMKNVLCTDDMLQHSLDNCDYRLFQLLQSIHNGTDPSTLIEQLQRLDKYRFYALVRLLWHATNPHVMVRLDSLRDRESLLEAQTNYVASPFGAYLEHIRTKKTHLPHGVLSKANPLVPSDNHSQYQDPPSLNDRLVYIPDKANKVSAIVEYLRENFVRILEYFVAVWLNRAQQTLNFALKNKRVFYPEIYGYSDNQCISHVHIARTYNCIAILICIYQGDIDVFCDRLIEVLTLRPIDVHIGSVLLNCWAVLSRKISSEVLALCAPGIAYYLACIEKIGIDPDDSRELINEIKSRLQTVDYGQRPCAYIDCVVACVRSPMDLDGIETKLEMLASMLHSEDRVKVPYITREAAAVTANHLLELHPFVSNMDRAKASASRLAEAALFTIAEYSDDFSKTPTTLATACCSILGYVPCDSTKSRVPTRHFIPNGQQKQDYKPQHDQQKRDHQARHGHETRDSKSHVLPKRDSKPLVQSDPRELADIVLRDYLIPNMHLQVALYCIQEILKLLHLYKGGVRSQQELDEMTHRWNNSFDPVTRRAIEPYRATSFLRNRAIEGVIETCLDGNTVLDIKSFVWWLLKMLPSSCPSLCLFRACDLAMVKIPSVLTFLLPYIVESCVQFLDDDQCATIGKRVASLLCNILKRDSATFGINWQPPYEVVSKSRHRLDSTDQYTSCQAIFNLLDGIKVLTDRYRKELAALQKDPGSTSPKRRKLAGTGTLRQEEEHIKSKMRRLDSILFAVPELLVAHAAISCGSYARGVMIIEKKMAIKPRSYNFNDPARALSDKSLRKNIVDNGGLDPQAIISLLCRGYLGLGDLDSLVCISTIVLNDDSQRSKSNTRTDTNGSTAITARNVSNTGTDTNGNTAIRTRNASIDKRQREACRAFSYECRGKYRQACDVYNRLLKNSQDARLWTSWYRIIQMTGPTVFIKLPPPPDLDAAAESLMAESLTACWKLALWDELDAFIAKKHSREAALLDIHFNDTCPANILLVERSDNTDAGCSQLTQCTVDGSESDVFWESLMMRDPIDVWFMEQTAYTISHLQKHNYAASDETIQKGFKHLIRPLGLAIRESTLVAKKYLEKIATLNALRLCSRFNNGQYDHNERGFAQELTTLVRSSTNQNMRTLLDILGTAKVALELGGKLDAASELMLTLNRICRVYKFDVHIPGRMCLDDEAFSGRNDVVLEYALTLQHKGHIDEAIASLTELARHDFEGFYNLVKMYTESNMLIPKRAIYYMREILKAAPQSFKANLLYAEYLDRLLDHRLRNARNFKVVLNDSAICSRRSPLANSVETTYKITGVDGVPGIYTFVELVTATVVAYLQSLCFISPSVQNNNAFSSAGQTTDKLNKPEHGNNVTTTDKLNVSQDGSDVTTTDKLNVSEQGNLDASKGYQQPGFTDDKQDGHTMDIVDILTKVIAIICFYCTPNTSQCLGSVTFENEACQIFANAIMDTFFEHNNSVPQFYWYSVISQLMSRCNHKLLGATLFQTLVARLVARYPKQALWSTLYFAHSVNSHMRQIHINIERKAREISPLSSIIVEYHHSIFKELIEVAMDTTVSTTEKSALRFQGLWRVINSQGCRDNAIIPTIRNLSFEHIINYDQCVEQSRICGLDEQMQVLRSKQKPKRLGFVSATGDVLNFLVKNEVKGDLRKDKRMMEVTQYVAKLLRRHYAGLPLQCYSVVSLTEVAGIIEWVPNMSTMRAVVSDELRHVTENGDRDSRADIAHYASAVTDKNYVESLKLFRRLCERRPPVLHRAYYSVFKRDPTSWFCARKEFIHTCAVWSILGYIVGLGDRHAENILLNLLTGQVMHVDFDCLFGKGLQLAVPELVPFRLTQNIISNLGVCGTATDGPFYSEALKFLQMLHRDRQKITAILMSFVFDPLIEWHRGESAPNGDGHSQKVLQCIENKLRGALNVVMPSVEINSSHSAFSVDEMSDPQALQNFENVAEIMEPREQLQKLIQVATSHAHLSKMFVGWAPWL</sequence>
<dbReference type="GO" id="GO:0005524">
    <property type="term" value="F:ATP binding"/>
    <property type="evidence" value="ECO:0007669"/>
    <property type="project" value="UniProtKB-KW"/>
</dbReference>
<dbReference type="InterPro" id="IPR050517">
    <property type="entry name" value="DDR_Repair_Kinase"/>
</dbReference>
<evidence type="ECO:0000256" key="3">
    <source>
        <dbReference type="ARBA" id="ARBA00022741"/>
    </source>
</evidence>
<feature type="compositionally biased region" description="Basic and acidic residues" evidence="6">
    <location>
        <begin position="1945"/>
        <end position="1984"/>
    </location>
</feature>
<dbReference type="InterPro" id="IPR003152">
    <property type="entry name" value="FATC_dom"/>
</dbReference>
<dbReference type="PROSITE" id="PS50290">
    <property type="entry name" value="PI3_4_KINASE_3"/>
    <property type="match status" value="1"/>
</dbReference>
<dbReference type="GO" id="GO:0005634">
    <property type="term" value="C:nucleus"/>
    <property type="evidence" value="ECO:0007669"/>
    <property type="project" value="TreeGrafter"/>
</dbReference>
<feature type="compositionally biased region" description="Polar residues" evidence="6">
    <location>
        <begin position="892"/>
        <end position="909"/>
    </location>
</feature>
<dbReference type="InterPro" id="IPR056802">
    <property type="entry name" value="ATR-like_M-HEAT"/>
</dbReference>
<dbReference type="InterPro" id="IPR011009">
    <property type="entry name" value="Kinase-like_dom_sf"/>
</dbReference>
<proteinExistence type="predicted"/>
<keyword evidence="5" id="KW-0067">ATP-binding</keyword>
<gene>
    <name evidence="9" type="ORF">BaOVIS_026060</name>
</gene>
<dbReference type="PANTHER" id="PTHR11139">
    <property type="entry name" value="ATAXIA TELANGIECTASIA MUTATED ATM -RELATED"/>
    <property type="match status" value="1"/>
</dbReference>
<evidence type="ECO:0000313" key="9">
    <source>
        <dbReference type="EMBL" id="GFE55202.1"/>
    </source>
</evidence>
<dbReference type="EMBL" id="BLIY01000017">
    <property type="protein sequence ID" value="GFE55202.1"/>
    <property type="molecule type" value="Genomic_DNA"/>
</dbReference>
<feature type="domain" description="FATC" evidence="8">
    <location>
        <begin position="3456"/>
        <end position="3488"/>
    </location>
</feature>
<comment type="caution">
    <text evidence="9">The sequence shown here is derived from an EMBL/GenBank/DDBJ whole genome shotgun (WGS) entry which is preliminary data.</text>
</comment>
<dbReference type="OrthoDB" id="364657at2759"/>
<evidence type="ECO:0000259" key="8">
    <source>
        <dbReference type="PROSITE" id="PS51190"/>
    </source>
</evidence>
<dbReference type="GO" id="GO:0004674">
    <property type="term" value="F:protein serine/threonine kinase activity"/>
    <property type="evidence" value="ECO:0007669"/>
    <property type="project" value="UniProtKB-EC"/>
</dbReference>
<keyword evidence="2" id="KW-0808">Transferase</keyword>
<evidence type="ECO:0000313" key="10">
    <source>
        <dbReference type="Proteomes" id="UP001057455"/>
    </source>
</evidence>
<dbReference type="InterPro" id="IPR036940">
    <property type="entry name" value="PI3/4_kinase_cat_sf"/>
</dbReference>
<feature type="domain" description="PI3K/PI4K catalytic" evidence="7">
    <location>
        <begin position="3120"/>
        <end position="3432"/>
    </location>
</feature>
<dbReference type="SUPFAM" id="SSF56112">
    <property type="entry name" value="Protein kinase-like (PK-like)"/>
    <property type="match status" value="1"/>
</dbReference>
<organism evidence="9 10">
    <name type="scientific">Babesia ovis</name>
    <dbReference type="NCBI Taxonomy" id="5869"/>
    <lineage>
        <taxon>Eukaryota</taxon>
        <taxon>Sar</taxon>
        <taxon>Alveolata</taxon>
        <taxon>Apicomplexa</taxon>
        <taxon>Aconoidasida</taxon>
        <taxon>Piroplasmida</taxon>
        <taxon>Babesiidae</taxon>
        <taxon>Babesia</taxon>
    </lineage>
</organism>
<feature type="compositionally biased region" description="Polar residues" evidence="6">
    <location>
        <begin position="1126"/>
        <end position="1138"/>
    </location>
</feature>
<dbReference type="InterPro" id="IPR000403">
    <property type="entry name" value="PI3/4_kinase_cat_dom"/>
</dbReference>
<dbReference type="Gene3D" id="1.10.1070.11">
    <property type="entry name" value="Phosphatidylinositol 3-/4-kinase, catalytic domain"/>
    <property type="match status" value="1"/>
</dbReference>
<dbReference type="SMART" id="SM01343">
    <property type="entry name" value="FATC"/>
    <property type="match status" value="1"/>
</dbReference>
<dbReference type="PROSITE" id="PS00916">
    <property type="entry name" value="PI3_4_KINASE_2"/>
    <property type="match status" value="1"/>
</dbReference>
<evidence type="ECO:0000256" key="6">
    <source>
        <dbReference type="SAM" id="MobiDB-lite"/>
    </source>
</evidence>
<dbReference type="Pfam" id="PF23593">
    <property type="entry name" value="HEAT_ATR"/>
    <property type="match status" value="1"/>
</dbReference>
<dbReference type="Proteomes" id="UP001057455">
    <property type="component" value="Unassembled WGS sequence"/>
</dbReference>
<feature type="region of interest" description="Disordered" evidence="6">
    <location>
        <begin position="2210"/>
        <end position="2231"/>
    </location>
</feature>
<dbReference type="CDD" id="cd00892">
    <property type="entry name" value="PIKKc_ATR"/>
    <property type="match status" value="1"/>
</dbReference>
<evidence type="ECO:0000259" key="7">
    <source>
        <dbReference type="PROSITE" id="PS50290"/>
    </source>
</evidence>
<dbReference type="Gene3D" id="3.30.1010.10">
    <property type="entry name" value="Phosphatidylinositol 3-kinase Catalytic Subunit, Chain A, domain 4"/>
    <property type="match status" value="1"/>
</dbReference>
<feature type="compositionally biased region" description="Polar residues" evidence="6">
    <location>
        <begin position="2864"/>
        <end position="2905"/>
    </location>
</feature>
<dbReference type="SMART" id="SM00146">
    <property type="entry name" value="PI3Kc"/>
    <property type="match status" value="1"/>
</dbReference>
<accession>A0A9W5TEB0</accession>
<reference evidence="9" key="1">
    <citation type="submission" date="2019-12" db="EMBL/GenBank/DDBJ databases">
        <title>Genome sequence of Babesia ovis.</title>
        <authorList>
            <person name="Yamagishi J."/>
            <person name="Sevinc F."/>
            <person name="Xuan X."/>
        </authorList>
    </citation>
    <scope>NUCLEOTIDE SEQUENCE</scope>
    <source>
        <strain evidence="9">Selcuk</strain>
    </source>
</reference>
<evidence type="ECO:0000256" key="2">
    <source>
        <dbReference type="ARBA" id="ARBA00022679"/>
    </source>
</evidence>
<feature type="region of interest" description="Disordered" evidence="6">
    <location>
        <begin position="1109"/>
        <end position="1140"/>
    </location>
</feature>
<feature type="region of interest" description="Disordered" evidence="6">
    <location>
        <begin position="888"/>
        <end position="909"/>
    </location>
</feature>
<keyword evidence="4" id="KW-0418">Kinase</keyword>
<protein>
    <recommendedName>
        <fullName evidence="1">non-specific serine/threonine protein kinase</fullName>
        <ecNumber evidence="1">2.7.11.1</ecNumber>
    </recommendedName>
</protein>
<dbReference type="EC" id="2.7.11.1" evidence="1"/>
<name>A0A9W5TEB0_BABOV</name>
<feature type="region of interest" description="Disordered" evidence="6">
    <location>
        <begin position="1933"/>
        <end position="1984"/>
    </location>
</feature>
<feature type="region of interest" description="Disordered" evidence="6">
    <location>
        <begin position="2849"/>
        <end position="2909"/>
    </location>
</feature>
<evidence type="ECO:0000256" key="1">
    <source>
        <dbReference type="ARBA" id="ARBA00012513"/>
    </source>
</evidence>
<dbReference type="Pfam" id="PF25030">
    <property type="entry name" value="M-HEAT_ATR"/>
    <property type="match status" value="1"/>
</dbReference>
<dbReference type="Pfam" id="PF00454">
    <property type="entry name" value="PI3_PI4_kinase"/>
    <property type="match status" value="1"/>
</dbReference>
<keyword evidence="3" id="KW-0547">Nucleotide-binding</keyword>
<dbReference type="Pfam" id="PF02260">
    <property type="entry name" value="FATC"/>
    <property type="match status" value="1"/>
</dbReference>
<keyword evidence="10" id="KW-1185">Reference proteome</keyword>
<dbReference type="InterPro" id="IPR018936">
    <property type="entry name" value="PI3/4_kinase_CS"/>
</dbReference>
<evidence type="ECO:0000256" key="4">
    <source>
        <dbReference type="ARBA" id="ARBA00022777"/>
    </source>
</evidence>
<dbReference type="InterPro" id="IPR057564">
    <property type="entry name" value="HEAT_ATR"/>
</dbReference>
<dbReference type="PROSITE" id="PS51190">
    <property type="entry name" value="FATC"/>
    <property type="match status" value="1"/>
</dbReference>